<evidence type="ECO:0000313" key="3">
    <source>
        <dbReference type="Proteomes" id="UP000244817"/>
    </source>
</evidence>
<sequence>MEIALHLGAHGCASTSFHTYLRANDAGLLRQGLACKLPDATRSGWMGGLFRHPAQITLADEMRGRRAVGRMRLSFALAQRAGIRQLVISDPDLLGRRRENLSATALYPLASERLIRLHDAFAGHRLRIGLSIRSPEDYWTFCLAREVVQGRAAPGVDLLDRLTTQPRRWRHVIRDLKRALPEAEIVVWPFERLMGRPDHQLQLLTGQSWSAWDAVDSWARRSPTPARLAAATGTSAPDAAAVTQERWMPFDAEHRRVLRAEYRRDLAWLKAGAQGFARWCDGAPRPAPAAAPVPFKSKRNSGPQGPETRPDRAEVIHAATQNAALFGGRSNDIRHSRIEKGVGRAGTG</sequence>
<dbReference type="RefSeq" id="WP_108640713.1">
    <property type="nucleotide sequence ID" value="NZ_QCYG01000005.1"/>
</dbReference>
<protein>
    <submittedName>
        <fullName evidence="2">Uncharacterized protein</fullName>
    </submittedName>
</protein>
<name>A0A2T7FWL1_9RHOB</name>
<organism evidence="2 3">
    <name type="scientific">Thalassorhabdomicrobium marinisediminis</name>
    <dbReference type="NCBI Taxonomy" id="2170577"/>
    <lineage>
        <taxon>Bacteria</taxon>
        <taxon>Pseudomonadati</taxon>
        <taxon>Pseudomonadota</taxon>
        <taxon>Alphaproteobacteria</taxon>
        <taxon>Rhodobacterales</taxon>
        <taxon>Paracoccaceae</taxon>
        <taxon>Thalassorhabdomicrobium</taxon>
    </lineage>
</organism>
<evidence type="ECO:0000256" key="1">
    <source>
        <dbReference type="SAM" id="MobiDB-lite"/>
    </source>
</evidence>
<dbReference type="OrthoDB" id="8481769at2"/>
<accession>A0A2T7FWL1</accession>
<feature type="region of interest" description="Disordered" evidence="1">
    <location>
        <begin position="285"/>
        <end position="313"/>
    </location>
</feature>
<feature type="compositionally biased region" description="Basic and acidic residues" evidence="1">
    <location>
        <begin position="331"/>
        <end position="342"/>
    </location>
</feature>
<reference evidence="2 3" key="1">
    <citation type="submission" date="2018-04" db="EMBL/GenBank/DDBJ databases">
        <title>Pelagivirga bohaiensis gen. nov., sp. nov., a bacterium isolated from the Bohai Sea.</title>
        <authorList>
            <person name="Ji X."/>
        </authorList>
    </citation>
    <scope>NUCLEOTIDE SEQUENCE [LARGE SCALE GENOMIC DNA]</scope>
    <source>
        <strain evidence="2 3">BH-SD16</strain>
    </source>
</reference>
<proteinExistence type="predicted"/>
<dbReference type="Proteomes" id="UP000244817">
    <property type="component" value="Unassembled WGS sequence"/>
</dbReference>
<keyword evidence="3" id="KW-1185">Reference proteome</keyword>
<evidence type="ECO:0000313" key="2">
    <source>
        <dbReference type="EMBL" id="PVA06552.1"/>
    </source>
</evidence>
<dbReference type="EMBL" id="QCYG01000005">
    <property type="protein sequence ID" value="PVA06552.1"/>
    <property type="molecule type" value="Genomic_DNA"/>
</dbReference>
<feature type="region of interest" description="Disordered" evidence="1">
    <location>
        <begin position="326"/>
        <end position="348"/>
    </location>
</feature>
<dbReference type="AlphaFoldDB" id="A0A2T7FWL1"/>
<gene>
    <name evidence="2" type="ORF">DC363_08420</name>
</gene>
<comment type="caution">
    <text evidence="2">The sequence shown here is derived from an EMBL/GenBank/DDBJ whole genome shotgun (WGS) entry which is preliminary data.</text>
</comment>